<evidence type="ECO:0000313" key="2">
    <source>
        <dbReference type="EMBL" id="RUS78888.1"/>
    </source>
</evidence>
<proteinExistence type="predicted"/>
<keyword evidence="1" id="KW-1133">Transmembrane helix</keyword>
<reference evidence="2 3" key="1">
    <citation type="submission" date="2019-01" db="EMBL/GenBank/DDBJ databases">
        <title>A draft genome assembly of the solar-powered sea slug Elysia chlorotica.</title>
        <authorList>
            <person name="Cai H."/>
            <person name="Li Q."/>
            <person name="Fang X."/>
            <person name="Li J."/>
            <person name="Curtis N.E."/>
            <person name="Altenburger A."/>
            <person name="Shibata T."/>
            <person name="Feng M."/>
            <person name="Maeda T."/>
            <person name="Schwartz J.A."/>
            <person name="Shigenobu S."/>
            <person name="Lundholm N."/>
            <person name="Nishiyama T."/>
            <person name="Yang H."/>
            <person name="Hasebe M."/>
            <person name="Li S."/>
            <person name="Pierce S.K."/>
            <person name="Wang J."/>
        </authorList>
    </citation>
    <scope>NUCLEOTIDE SEQUENCE [LARGE SCALE GENOMIC DNA]</scope>
    <source>
        <strain evidence="2">EC2010</strain>
        <tissue evidence="2">Whole organism of an adult</tissue>
    </source>
</reference>
<evidence type="ECO:0000313" key="3">
    <source>
        <dbReference type="Proteomes" id="UP000271974"/>
    </source>
</evidence>
<dbReference type="Proteomes" id="UP000271974">
    <property type="component" value="Unassembled WGS sequence"/>
</dbReference>
<organism evidence="2 3">
    <name type="scientific">Elysia chlorotica</name>
    <name type="common">Eastern emerald elysia</name>
    <name type="synonym">Sea slug</name>
    <dbReference type="NCBI Taxonomy" id="188477"/>
    <lineage>
        <taxon>Eukaryota</taxon>
        <taxon>Metazoa</taxon>
        <taxon>Spiralia</taxon>
        <taxon>Lophotrochozoa</taxon>
        <taxon>Mollusca</taxon>
        <taxon>Gastropoda</taxon>
        <taxon>Heterobranchia</taxon>
        <taxon>Euthyneura</taxon>
        <taxon>Panpulmonata</taxon>
        <taxon>Sacoglossa</taxon>
        <taxon>Placobranchoidea</taxon>
        <taxon>Plakobranchidae</taxon>
        <taxon>Elysia</taxon>
    </lineage>
</organism>
<protein>
    <submittedName>
        <fullName evidence="2">Uncharacterized protein</fullName>
    </submittedName>
</protein>
<dbReference type="EMBL" id="RQTK01000484">
    <property type="protein sequence ID" value="RUS78888.1"/>
    <property type="molecule type" value="Genomic_DNA"/>
</dbReference>
<dbReference type="AlphaFoldDB" id="A0A3S1BAF6"/>
<comment type="caution">
    <text evidence="2">The sequence shown here is derived from an EMBL/GenBank/DDBJ whole genome shotgun (WGS) entry which is preliminary data.</text>
</comment>
<accession>A0A3S1BAF6</accession>
<gene>
    <name evidence="2" type="ORF">EGW08_013363</name>
</gene>
<sequence length="108" mass="12572">FWAPNLLRSFLHVLQPNALNTLFLSLLFLYIILTCCLLFVKYSCSVDKETQLYKCCLNLDLENKPSVDEYRYCGLRSDFQVLLSFSKLYPVLIEAGTCLIRRLEIIPL</sequence>
<name>A0A3S1BAF6_ELYCH</name>
<keyword evidence="3" id="KW-1185">Reference proteome</keyword>
<feature type="transmembrane region" description="Helical" evidence="1">
    <location>
        <begin position="20"/>
        <end position="40"/>
    </location>
</feature>
<evidence type="ECO:0000256" key="1">
    <source>
        <dbReference type="SAM" id="Phobius"/>
    </source>
</evidence>
<keyword evidence="1" id="KW-0812">Transmembrane</keyword>
<feature type="non-terminal residue" evidence="2">
    <location>
        <position position="1"/>
    </location>
</feature>
<keyword evidence="1" id="KW-0472">Membrane</keyword>